<name>A0A0X3P094_SCHSO</name>
<feature type="compositionally biased region" description="Basic and acidic residues" evidence="1">
    <location>
        <begin position="405"/>
        <end position="418"/>
    </location>
</feature>
<feature type="region of interest" description="Disordered" evidence="1">
    <location>
        <begin position="818"/>
        <end position="865"/>
    </location>
</feature>
<feature type="region of interest" description="Disordered" evidence="1">
    <location>
        <begin position="640"/>
        <end position="662"/>
    </location>
</feature>
<organism evidence="3">
    <name type="scientific">Schistocephalus solidus</name>
    <name type="common">Tapeworm</name>
    <dbReference type="NCBI Taxonomy" id="70667"/>
    <lineage>
        <taxon>Eukaryota</taxon>
        <taxon>Metazoa</taxon>
        <taxon>Spiralia</taxon>
        <taxon>Lophotrochozoa</taxon>
        <taxon>Platyhelminthes</taxon>
        <taxon>Cestoda</taxon>
        <taxon>Eucestoda</taxon>
        <taxon>Diphyllobothriidea</taxon>
        <taxon>Diphyllobothriidae</taxon>
        <taxon>Schistocephalus</taxon>
    </lineage>
</organism>
<feature type="compositionally biased region" description="Polar residues" evidence="1">
    <location>
        <begin position="114"/>
        <end position="133"/>
    </location>
</feature>
<feature type="non-terminal residue" evidence="3">
    <location>
        <position position="1"/>
    </location>
</feature>
<reference evidence="3" key="1">
    <citation type="submission" date="2016-01" db="EMBL/GenBank/DDBJ databases">
        <title>Reference transcriptome for the parasite Schistocephalus solidus: insights into the molecular evolution of parasitism.</title>
        <authorList>
            <person name="Hebert F.O."/>
            <person name="Grambauer S."/>
            <person name="Barber I."/>
            <person name="Landry C.R."/>
            <person name="Aubin-Horth N."/>
        </authorList>
    </citation>
    <scope>NUCLEOTIDE SEQUENCE</scope>
</reference>
<protein>
    <recommendedName>
        <fullName evidence="2">PH domain-containing protein</fullName>
    </recommendedName>
</protein>
<feature type="compositionally biased region" description="Polar residues" evidence="1">
    <location>
        <begin position="649"/>
        <end position="659"/>
    </location>
</feature>
<dbReference type="PROSITE" id="PS50003">
    <property type="entry name" value="PH_DOMAIN"/>
    <property type="match status" value="1"/>
</dbReference>
<feature type="region of interest" description="Disordered" evidence="1">
    <location>
        <begin position="765"/>
        <end position="799"/>
    </location>
</feature>
<accession>A0A0X3P094</accession>
<feature type="compositionally biased region" description="Polar residues" evidence="1">
    <location>
        <begin position="771"/>
        <end position="780"/>
    </location>
</feature>
<evidence type="ECO:0000313" key="3">
    <source>
        <dbReference type="EMBL" id="JAP45414.1"/>
    </source>
</evidence>
<feature type="region of interest" description="Disordered" evidence="1">
    <location>
        <begin position="566"/>
        <end position="589"/>
    </location>
</feature>
<evidence type="ECO:0000256" key="1">
    <source>
        <dbReference type="SAM" id="MobiDB-lite"/>
    </source>
</evidence>
<gene>
    <name evidence="3" type="ORF">TR105095</name>
</gene>
<feature type="region of interest" description="Disordered" evidence="1">
    <location>
        <begin position="91"/>
        <end position="155"/>
    </location>
</feature>
<feature type="compositionally biased region" description="Basic and acidic residues" evidence="1">
    <location>
        <begin position="146"/>
        <end position="155"/>
    </location>
</feature>
<feature type="region of interest" description="Disordered" evidence="1">
    <location>
        <begin position="405"/>
        <end position="467"/>
    </location>
</feature>
<dbReference type="AlphaFoldDB" id="A0A0X3P094"/>
<dbReference type="InterPro" id="IPR001849">
    <property type="entry name" value="PH_domain"/>
</dbReference>
<sequence length="918" mass="102047">YYFKPENPEDYDLWCRCLKQTAESKTAFQNVRGCLSSQENQGLLPFAHICLDHRALANFKQELPVKKPPRLRVPSNVSAKPDLISQLRANGQSRFPHPLPTPCDEEPPALPPKSSATQRKISQQSRLTQQMDVQLSVPKRSGPLETVRESASQRDSEIIPTGAVRQMRSKYPVTGLARRMSISASDLLGKSRDELVLLLLQLNREKANLTRWQEYFTEQINSLRPLCSTNPTAAEEMNAIIKELEDVESQLEMTHPLVSFMDNMIRLGDLYAGDDAMFATEYRKHLLRRHEYTPLKPNVNFMRHMQEKEVAKALNRATETATSRQASVLPPSPAFSAMLDTNHLGLITTADLLRSGAQTPVSGSRTPTNLLAEFPEEPAFRRRRLQLEAELENLERIWEGNEKDQTLRRGTGDERVDNCLRSSSRTGDDPSPKVERLSSRRLQTPVSKRALRRNPSERTVDSPHSLIRSQSSIISRSQSDMGSQAVLSACLPRRSTKHLQRSDLDLTLCRHRRLQRSMSDMREAQSQVCMVEPLEALTTRGRTTSLFSFASNPDISQVGATVASVATTPKPSPRHAMPRTAGSSGFLAEPATCTQSRWKRLDKPQARFGERGCPAAVTVAPASVSPPAWARRRAISGAAETTPDYLRGESSQTPRQARSMSKWKSVGENLSNTEHGSTHNFRSFTSIHDGGGTSPRTGLSYLQGKLDALVLNCDYSIPDPDRRNPAFVQPPVTGDRRAETKIRSVHRRASATPSRTSVLLSKAVNYEGSDGENSGLSTNTETREFPPNLTDEPVQYDQPKIDLPLPVYPESIKQASRLQTVSRVSPGSLHVKHSSPSSALPSPPAPPPISSRTTYGPMARGTSEPTCPTILRRISSNTKSDTQCLLLQRHIALEAVQCVKRANLRQPPKTHPRCQTPV</sequence>
<evidence type="ECO:0000259" key="2">
    <source>
        <dbReference type="PROSITE" id="PS50003"/>
    </source>
</evidence>
<feature type="domain" description="PH" evidence="2">
    <location>
        <begin position="1"/>
        <end position="23"/>
    </location>
</feature>
<dbReference type="EMBL" id="GEEE01017811">
    <property type="protein sequence ID" value="JAP45414.1"/>
    <property type="molecule type" value="Transcribed_RNA"/>
</dbReference>
<proteinExistence type="predicted"/>
<feature type="compositionally biased region" description="Basic and acidic residues" evidence="1">
    <location>
        <begin position="426"/>
        <end position="438"/>
    </location>
</feature>